<dbReference type="InterPro" id="IPR027417">
    <property type="entry name" value="P-loop_NTPase"/>
</dbReference>
<dbReference type="InterPro" id="IPR035965">
    <property type="entry name" value="PAS-like_dom_sf"/>
</dbReference>
<dbReference type="PROSITE" id="PS50011">
    <property type="entry name" value="PROTEIN_KINASE_DOM"/>
    <property type="match status" value="1"/>
</dbReference>
<dbReference type="SUPFAM" id="SSF55073">
    <property type="entry name" value="Nucleotide cyclase"/>
    <property type="match status" value="1"/>
</dbReference>
<dbReference type="Pfam" id="PF00563">
    <property type="entry name" value="EAL"/>
    <property type="match status" value="1"/>
</dbReference>
<dbReference type="Gene3D" id="3.40.50.300">
    <property type="entry name" value="P-loop containing nucleotide triphosphate hydrolases"/>
    <property type="match status" value="1"/>
</dbReference>
<dbReference type="SUPFAM" id="SSF52540">
    <property type="entry name" value="P-loop containing nucleoside triphosphate hydrolases"/>
    <property type="match status" value="1"/>
</dbReference>
<dbReference type="SMART" id="SM00065">
    <property type="entry name" value="GAF"/>
    <property type="match status" value="1"/>
</dbReference>
<evidence type="ECO:0000259" key="5">
    <source>
        <dbReference type="PROSITE" id="PS50883"/>
    </source>
</evidence>
<dbReference type="GO" id="GO:0016020">
    <property type="term" value="C:membrane"/>
    <property type="evidence" value="ECO:0007669"/>
    <property type="project" value="UniProtKB-SubCell"/>
</dbReference>
<comment type="subcellular location">
    <subcellularLocation>
        <location evidence="1">Membrane</location>
        <topology evidence="1">Single-pass membrane protein</topology>
    </subcellularLocation>
</comment>
<dbReference type="Gene3D" id="3.30.450.20">
    <property type="entry name" value="PAS domain"/>
    <property type="match status" value="1"/>
</dbReference>
<dbReference type="GO" id="GO:0005524">
    <property type="term" value="F:ATP binding"/>
    <property type="evidence" value="ECO:0007669"/>
    <property type="project" value="InterPro"/>
</dbReference>
<dbReference type="Gene3D" id="3.20.20.450">
    <property type="entry name" value="EAL domain"/>
    <property type="match status" value="1"/>
</dbReference>
<dbReference type="InterPro" id="IPR001633">
    <property type="entry name" value="EAL_dom"/>
</dbReference>
<dbReference type="CDD" id="cd01948">
    <property type="entry name" value="EAL"/>
    <property type="match status" value="1"/>
</dbReference>
<accession>A0A1Y6CBE1</accession>
<dbReference type="Proteomes" id="UP000192920">
    <property type="component" value="Unassembled WGS sequence"/>
</dbReference>
<dbReference type="SUPFAM" id="SSF55781">
    <property type="entry name" value="GAF domain-like"/>
    <property type="match status" value="1"/>
</dbReference>
<dbReference type="InterPro" id="IPR041664">
    <property type="entry name" value="AAA_16"/>
</dbReference>
<evidence type="ECO:0000313" key="7">
    <source>
        <dbReference type="EMBL" id="SMF46870.1"/>
    </source>
</evidence>
<dbReference type="Pfam" id="PF01590">
    <property type="entry name" value="GAF"/>
    <property type="match status" value="1"/>
</dbReference>
<dbReference type="InterPro" id="IPR001610">
    <property type="entry name" value="PAC"/>
</dbReference>
<dbReference type="NCBIfam" id="TIGR00229">
    <property type="entry name" value="sensory_box"/>
    <property type="match status" value="1"/>
</dbReference>
<dbReference type="PANTHER" id="PTHR43642:SF1">
    <property type="entry name" value="HYBRID SIGNAL TRANSDUCTION HISTIDINE KINASE G"/>
    <property type="match status" value="1"/>
</dbReference>
<dbReference type="SMART" id="SM00086">
    <property type="entry name" value="PAC"/>
    <property type="match status" value="1"/>
</dbReference>
<dbReference type="InterPro" id="IPR000014">
    <property type="entry name" value="PAS"/>
</dbReference>
<dbReference type="CDD" id="cd14014">
    <property type="entry name" value="STKc_PknB_like"/>
    <property type="match status" value="1"/>
</dbReference>
<dbReference type="InterPro" id="IPR011009">
    <property type="entry name" value="Kinase-like_dom_sf"/>
</dbReference>
<dbReference type="InterPro" id="IPR029016">
    <property type="entry name" value="GAF-like_dom_sf"/>
</dbReference>
<dbReference type="PROSITE" id="PS50883">
    <property type="entry name" value="EAL"/>
    <property type="match status" value="1"/>
</dbReference>
<dbReference type="PROSITE" id="PS50887">
    <property type="entry name" value="GGDEF"/>
    <property type="match status" value="1"/>
</dbReference>
<dbReference type="Gene3D" id="1.10.510.10">
    <property type="entry name" value="Transferase(Phosphotransferase) domain 1"/>
    <property type="match status" value="1"/>
</dbReference>
<dbReference type="FunFam" id="3.30.70.270:FF:000001">
    <property type="entry name" value="Diguanylate cyclase domain protein"/>
    <property type="match status" value="1"/>
</dbReference>
<evidence type="ECO:0000313" key="8">
    <source>
        <dbReference type="Proteomes" id="UP000192920"/>
    </source>
</evidence>
<feature type="domain" description="EAL" evidence="5">
    <location>
        <begin position="1826"/>
        <end position="2080"/>
    </location>
</feature>
<dbReference type="Pfam" id="PF13191">
    <property type="entry name" value="AAA_16"/>
    <property type="match status" value="1"/>
</dbReference>
<dbReference type="InterPro" id="IPR000160">
    <property type="entry name" value="GGDEF_dom"/>
</dbReference>
<feature type="domain" description="PAC" evidence="4">
    <location>
        <begin position="1600"/>
        <end position="1652"/>
    </location>
</feature>
<protein>
    <submittedName>
        <fullName evidence="7">PAS domain S-box-containing protein/diguanylate cyclase (GGDEF) domain-containing protein</fullName>
    </submittedName>
</protein>
<evidence type="ECO:0000256" key="1">
    <source>
        <dbReference type="ARBA" id="ARBA00004167"/>
    </source>
</evidence>
<dbReference type="InterPro" id="IPR029787">
    <property type="entry name" value="Nucleotide_cyclase"/>
</dbReference>
<feature type="domain" description="Protein kinase" evidence="2">
    <location>
        <begin position="7"/>
        <end position="270"/>
    </location>
</feature>
<organism evidence="7 8">
    <name type="scientific">Pseudogulbenkiania subflava DSM 22618</name>
    <dbReference type="NCBI Taxonomy" id="1123014"/>
    <lineage>
        <taxon>Bacteria</taxon>
        <taxon>Pseudomonadati</taxon>
        <taxon>Pseudomonadota</taxon>
        <taxon>Betaproteobacteria</taxon>
        <taxon>Neisseriales</taxon>
        <taxon>Chromobacteriaceae</taxon>
        <taxon>Pseudogulbenkiania</taxon>
    </lineage>
</organism>
<evidence type="ECO:0000259" key="3">
    <source>
        <dbReference type="PROSITE" id="PS50112"/>
    </source>
</evidence>
<dbReference type="SUPFAM" id="SSF141868">
    <property type="entry name" value="EAL domain-like"/>
    <property type="match status" value="1"/>
</dbReference>
<dbReference type="PANTHER" id="PTHR43642">
    <property type="entry name" value="HYBRID SIGNAL TRANSDUCTION HISTIDINE KINASE G"/>
    <property type="match status" value="1"/>
</dbReference>
<evidence type="ECO:0000259" key="4">
    <source>
        <dbReference type="PROSITE" id="PS50113"/>
    </source>
</evidence>
<sequence length="2093" mass="233803">MFSIPGLTIQEKLYDSPSTLVYRARREEDDCPVVLKILKEDFPHLAELTRYKREYEITHRLDLKHVIRSYRLEYIRNTPVIVFEDIGGVSLQQLTARRNLSLLERLEIAIALIEGVAEIHAAQIIHKDISPFNIVINADTGELKIIDFGISSVLTRENPSLHNPEVLEGTLAYIAPEQTGRMNRAVDCRCDFYSVGATLYELFTGEPPFSGSDPLELVHRHLTQPPVPMDELDARIPSPLAAVVTKLLAKTAEERYQSAWGIKADLKRCFGEWSLYGRVEPFPLAQQDIPSQFHLPQKLYGREQEIAELLDVFERVSLGARQLMLVGGYSGIGKTCLVRELFKPLTKSRGYLISGKFDQFQRNIPYSALVNACQDLVRQLLTESESRLQHWRSELTAVLGRNGQVIVDVIPEVGLILGPQPAVPELPPREARNRFNLVFQAFIRVFYQPEHPLVIFLDDLQWADAATLKLLEVLVSEEGTRYLLLIGAYRDNEVGPDHLLTLVLNSLSKQGAPIGSIMLSPMTLVHTTQLVADTLYRDEESVLPLANLVQSKTGGNPFFVSQFLTTLYQEGLIHFDPGTSGNGRPCWQWDMVRIAEANFTDNVVDLMIGKLRRLPAPTVEVLCLAACLGDRFDLPTLAIISEQLPQQAYRNLFPAIQEGMVLPVSSLELLDARRVDSPLVHFQCRFLHDRVQQAAYALIEEGARPLLHLKIGRLLLASTGEVRSVEKLFELVDHLNQGRGLVSSPEELVVLAGLNLDAARKARLAAAYDAARSYLQIAMSVFEGDWVRHYALTLALHRESAEAEYLNGNYDRAEWLINEVWERAQALDRAGAYAQLVTQRTMQGKNAEAIEAAAKALQLLGMGFPNEAELAGAVEKELTDIERGLLGREVESLLELPEMEEPTIRVAMKVLMTVHTTVYFANHYLLYSWVLAKMTSLSIRYGNVPESAKGYASFGNTLAANLGRYLTGYEFGMLGLRLAEKYGDQSLKCKACLILSMFLNHWSRPLAESEVFDEEGQQAGMESGEFQFVGYILFYGRALRQFYHGENLVQLAPELDKYLAFTCKVKHHLSSDNLLGARKIIAVLSGEPSASLSFDGDGLDESDYLAQCHDNGSMAAVCFYQTVKAFTLYLLDEPAAALPCIEQAGELLGYVKGGLTQAEHNFYHSLILSALYQQADDPAALLAQLEANQRQMLVWAEHAPANFLHQHLLVQAEMARLADSPVEAMELYDRAIEAAGSRGFMQYEALANELAAKFWLGRGKPDFAVRYLNRARLGYRAWGAKRKEMALQQAYPQLIAELSYPAQATGISPMTPWPPGIGTLRYSQYDPLTAYTPGSQLDLEAVLKASQAISGEIVLEKLLDRLLRVVIENAGAQRGSLVLRRDGEWQVVASISVSAPQAALFLDTPCTVEASSEVAAQIVQYVVRTQQGVVLHDAATEGMFTRDPYVLNLRPKSVLCQPIVQQGVLIGVLYLENNQVDGAFSPDRVALLGMLSSQVAISLQNAMLYASLSTEISEHTRTEEELRLAEAKYRDIFDNATEGIFRTRADGQLLMANPSMARILGYDSPDELVGNDQARLVQHFVHREEMEELLNVIRRHDAIRNFEFHGRRNDASLVELSLSAHAIRDVRGEVQFYEGMLQDISERKRLETQLQHQATHDALTSLPNRNVLLDRLSQAIAYAKRHGEQCAVCFIDLDRFKWINDSFGHDVGDELLKIVAQRMSASLRESDMIARIGGDEFVLLLRGFGDAESVAHIVNRVADCLTEPLLLAGRYLTITCSMGYSIYPADGQTAAELLRFADMAMFHAKERGRNNVQAYRPELSQRINEKVRMEADLRHAIARDQLVLYYQPQVDLCSGDIVGVEALLRWQHPELGLVLPSRFIALAEETHLIEPIGEWVIRQSCFQGKAWQEAGLPAIPVSVNLSMVQLQGSGLEQVVAQCLADSGLDPHCLELELTESASMSEPEKNIALMHRLKAQGIGLAIDDFGTAYSNMYYLKNFPVDKLKLDGSFVREITSDVRSLAIVDAITVMAHRLGIKVIAEMAETEQQVVLLRGHDCDQIQGYYFSVPLPANDCARLLRAGRMRLPEAEQFVDCC</sequence>
<dbReference type="STRING" id="1123014.SAMN02745746_03454"/>
<dbReference type="SMART" id="SM00267">
    <property type="entry name" value="GGDEF"/>
    <property type="match status" value="1"/>
</dbReference>
<dbReference type="InterPro" id="IPR003018">
    <property type="entry name" value="GAF"/>
</dbReference>
<dbReference type="SUPFAM" id="SSF56112">
    <property type="entry name" value="Protein kinase-like (PK-like)"/>
    <property type="match status" value="1"/>
</dbReference>
<dbReference type="Pfam" id="PF00990">
    <property type="entry name" value="GGDEF"/>
    <property type="match status" value="1"/>
</dbReference>
<dbReference type="InterPro" id="IPR000700">
    <property type="entry name" value="PAS-assoc_C"/>
</dbReference>
<gene>
    <name evidence="7" type="ORF">SAMN02745746_03454</name>
</gene>
<dbReference type="Pfam" id="PF13426">
    <property type="entry name" value="PAS_9"/>
    <property type="match status" value="1"/>
</dbReference>
<feature type="domain" description="GGDEF" evidence="6">
    <location>
        <begin position="1684"/>
        <end position="1817"/>
    </location>
</feature>
<dbReference type="CDD" id="cd01949">
    <property type="entry name" value="GGDEF"/>
    <property type="match status" value="1"/>
</dbReference>
<dbReference type="SMART" id="SM00091">
    <property type="entry name" value="PAS"/>
    <property type="match status" value="1"/>
</dbReference>
<dbReference type="Gene3D" id="3.30.450.40">
    <property type="match status" value="1"/>
</dbReference>
<reference evidence="8" key="1">
    <citation type="submission" date="2017-04" db="EMBL/GenBank/DDBJ databases">
        <authorList>
            <person name="Varghese N."/>
            <person name="Submissions S."/>
        </authorList>
    </citation>
    <scope>NUCLEOTIDE SEQUENCE [LARGE SCALE GENOMIC DNA]</scope>
    <source>
        <strain evidence="8">DSM 22618</strain>
    </source>
</reference>
<dbReference type="PROSITE" id="PS50112">
    <property type="entry name" value="PAS"/>
    <property type="match status" value="1"/>
</dbReference>
<name>A0A1Y6CBE1_9NEIS</name>
<dbReference type="CDD" id="cd00130">
    <property type="entry name" value="PAS"/>
    <property type="match status" value="1"/>
</dbReference>
<evidence type="ECO:0000259" key="6">
    <source>
        <dbReference type="PROSITE" id="PS50887"/>
    </source>
</evidence>
<dbReference type="EMBL" id="FXAG01000023">
    <property type="protein sequence ID" value="SMF46870.1"/>
    <property type="molecule type" value="Genomic_DNA"/>
</dbReference>
<dbReference type="PROSITE" id="PS50113">
    <property type="entry name" value="PAC"/>
    <property type="match status" value="1"/>
</dbReference>
<feature type="domain" description="PAS" evidence="3">
    <location>
        <begin position="1525"/>
        <end position="1595"/>
    </location>
</feature>
<dbReference type="RefSeq" id="WP_085277538.1">
    <property type="nucleotide sequence ID" value="NZ_FXAG01000023.1"/>
</dbReference>
<dbReference type="InterPro" id="IPR043128">
    <property type="entry name" value="Rev_trsase/Diguanyl_cyclase"/>
</dbReference>
<dbReference type="Pfam" id="PF00069">
    <property type="entry name" value="Pkinase"/>
    <property type="match status" value="1"/>
</dbReference>
<evidence type="ECO:0000259" key="2">
    <source>
        <dbReference type="PROSITE" id="PS50011"/>
    </source>
</evidence>
<dbReference type="InterPro" id="IPR053159">
    <property type="entry name" value="Hybrid_Histidine_Kinase"/>
</dbReference>
<dbReference type="InterPro" id="IPR035919">
    <property type="entry name" value="EAL_sf"/>
</dbReference>
<dbReference type="Gene3D" id="3.30.70.270">
    <property type="match status" value="1"/>
</dbReference>
<dbReference type="SMART" id="SM00052">
    <property type="entry name" value="EAL"/>
    <property type="match status" value="1"/>
</dbReference>
<dbReference type="NCBIfam" id="TIGR00254">
    <property type="entry name" value="GGDEF"/>
    <property type="match status" value="1"/>
</dbReference>
<keyword evidence="8" id="KW-1185">Reference proteome</keyword>
<dbReference type="GO" id="GO:0004672">
    <property type="term" value="F:protein kinase activity"/>
    <property type="evidence" value="ECO:0007669"/>
    <property type="project" value="InterPro"/>
</dbReference>
<dbReference type="InterPro" id="IPR000719">
    <property type="entry name" value="Prot_kinase_dom"/>
</dbReference>
<dbReference type="SUPFAM" id="SSF55785">
    <property type="entry name" value="PYP-like sensor domain (PAS domain)"/>
    <property type="match status" value="1"/>
</dbReference>
<proteinExistence type="predicted"/>